<dbReference type="CDD" id="cd16148">
    <property type="entry name" value="sulfatase_like"/>
    <property type="match status" value="1"/>
</dbReference>
<proteinExistence type="predicted"/>
<accession>A0ABW0LK14</accession>
<dbReference type="InterPro" id="IPR017850">
    <property type="entry name" value="Alkaline_phosphatase_core_sf"/>
</dbReference>
<reference evidence="3" key="1">
    <citation type="journal article" date="2019" name="Int. J. Syst. Evol. Microbiol.">
        <title>The Global Catalogue of Microorganisms (GCM) 10K type strain sequencing project: providing services to taxonomists for standard genome sequencing and annotation.</title>
        <authorList>
            <consortium name="The Broad Institute Genomics Platform"/>
            <consortium name="The Broad Institute Genome Sequencing Center for Infectious Disease"/>
            <person name="Wu L."/>
            <person name="Ma J."/>
        </authorList>
    </citation>
    <scope>NUCLEOTIDE SEQUENCE [LARGE SCALE GENOMIC DNA]</scope>
    <source>
        <strain evidence="3">CGMCC 1.12237</strain>
    </source>
</reference>
<dbReference type="InterPro" id="IPR000917">
    <property type="entry name" value="Sulfatase_N"/>
</dbReference>
<evidence type="ECO:0000313" key="2">
    <source>
        <dbReference type="EMBL" id="MFC5465640.1"/>
    </source>
</evidence>
<dbReference type="RefSeq" id="WP_382352403.1">
    <property type="nucleotide sequence ID" value="NZ_JBHSMC010000016.1"/>
</dbReference>
<gene>
    <name evidence="2" type="ORF">ACFPM4_12885</name>
</gene>
<comment type="caution">
    <text evidence="2">The sequence shown here is derived from an EMBL/GenBank/DDBJ whole genome shotgun (WGS) entry which is preliminary data.</text>
</comment>
<sequence>MRVIYIDIDSLRPKHIGANGYHRNTTPNIDKIAEQGVSFTRAYCASSPCVPSRASFASGMFGINHGVLTHWGPGCDFRISNHPDQPMFIRYLRNQGYKLATFSSFADRHDAFWFMAGWNEVHTHTLKKGNEDADEVMDAVLPWLDENGRDDNYFLHLQVWDPHRNYTMPVEYQEMFKDTPPPAWPDAEAIASHQDNYAPFSALNLFPHGDGKSNAPSIPDRIRNSDDFKAFVDAYDGSIRFMDEQLGRLFAKLEELGIMDETAIVISGDHGEAMGEHGIYGDHVCADEAVHNIPMIIKWPGMKQKNKRFNELVYNVDLTATIVDLLGIKVPKKWDGKSFASLLREEDYEAREYLVWDHGLYSVSRSVRTDDWLLMRTYHPGVVPLEPIELYNMKDDPNMTKNLAEEREDIVAELDHLLQKWTHEHVQPGKQPDPLPLVVQTGPYKYVTKEMWENRLSKVIGREDLRDEFLKNIKAK</sequence>
<dbReference type="SUPFAM" id="SSF53649">
    <property type="entry name" value="Alkaline phosphatase-like"/>
    <property type="match status" value="1"/>
</dbReference>
<dbReference type="Proteomes" id="UP001596147">
    <property type="component" value="Unassembled WGS sequence"/>
</dbReference>
<keyword evidence="3" id="KW-1185">Reference proteome</keyword>
<dbReference type="Pfam" id="PF00884">
    <property type="entry name" value="Sulfatase"/>
    <property type="match status" value="1"/>
</dbReference>
<evidence type="ECO:0000313" key="3">
    <source>
        <dbReference type="Proteomes" id="UP001596147"/>
    </source>
</evidence>
<name>A0ABW0LK14_9BACI</name>
<protein>
    <submittedName>
        <fullName evidence="2">Sulfatase</fullName>
    </submittedName>
</protein>
<dbReference type="PANTHER" id="PTHR43751">
    <property type="entry name" value="SULFATASE"/>
    <property type="match status" value="1"/>
</dbReference>
<evidence type="ECO:0000259" key="1">
    <source>
        <dbReference type="Pfam" id="PF00884"/>
    </source>
</evidence>
<dbReference type="EMBL" id="JBHSMC010000016">
    <property type="protein sequence ID" value="MFC5465640.1"/>
    <property type="molecule type" value="Genomic_DNA"/>
</dbReference>
<organism evidence="2 3">
    <name type="scientific">Lederbergia graminis</name>
    <dbReference type="NCBI Taxonomy" id="735518"/>
    <lineage>
        <taxon>Bacteria</taxon>
        <taxon>Bacillati</taxon>
        <taxon>Bacillota</taxon>
        <taxon>Bacilli</taxon>
        <taxon>Bacillales</taxon>
        <taxon>Bacillaceae</taxon>
        <taxon>Lederbergia</taxon>
    </lineage>
</organism>
<dbReference type="Gene3D" id="3.40.720.10">
    <property type="entry name" value="Alkaline Phosphatase, subunit A"/>
    <property type="match status" value="1"/>
</dbReference>
<feature type="domain" description="Sulfatase N-terminal" evidence="1">
    <location>
        <begin position="3"/>
        <end position="328"/>
    </location>
</feature>
<dbReference type="InterPro" id="IPR052701">
    <property type="entry name" value="GAG_Ulvan_Degrading_Sulfatases"/>
</dbReference>
<dbReference type="PANTHER" id="PTHR43751:SF3">
    <property type="entry name" value="SULFATASE N-TERMINAL DOMAIN-CONTAINING PROTEIN"/>
    <property type="match status" value="1"/>
</dbReference>